<evidence type="ECO:0000256" key="5">
    <source>
        <dbReference type="ARBA" id="ARBA00023136"/>
    </source>
</evidence>
<evidence type="ECO:0000256" key="1">
    <source>
        <dbReference type="ARBA" id="ARBA00004141"/>
    </source>
</evidence>
<feature type="transmembrane region" description="Helical" evidence="7">
    <location>
        <begin position="384"/>
        <end position="407"/>
    </location>
</feature>
<evidence type="ECO:0000256" key="3">
    <source>
        <dbReference type="ARBA" id="ARBA00022692"/>
    </source>
</evidence>
<dbReference type="Gene3D" id="1.20.1250.20">
    <property type="entry name" value="MFS general substrate transporter like domains"/>
    <property type="match status" value="1"/>
</dbReference>
<evidence type="ECO:0000256" key="6">
    <source>
        <dbReference type="ARBA" id="ARBA00037968"/>
    </source>
</evidence>
<dbReference type="AlphaFoldDB" id="A0A1Q2YAQ9"/>
<keyword evidence="4 7" id="KW-1133">Transmembrane helix</keyword>
<evidence type="ECO:0000313" key="8">
    <source>
        <dbReference type="EMBL" id="GAV26636.1"/>
    </source>
</evidence>
<feature type="transmembrane region" description="Helical" evidence="7">
    <location>
        <begin position="226"/>
        <end position="250"/>
    </location>
</feature>
<feature type="transmembrane region" description="Helical" evidence="7">
    <location>
        <begin position="195"/>
        <end position="214"/>
    </location>
</feature>
<feature type="transmembrane region" description="Helical" evidence="7">
    <location>
        <begin position="132"/>
        <end position="151"/>
    </location>
</feature>
<proteinExistence type="inferred from homology"/>
<evidence type="ECO:0000256" key="2">
    <source>
        <dbReference type="ARBA" id="ARBA00022448"/>
    </source>
</evidence>
<evidence type="ECO:0000256" key="4">
    <source>
        <dbReference type="ARBA" id="ARBA00022989"/>
    </source>
</evidence>
<dbReference type="PANTHER" id="PTHR43791:SF103">
    <property type="entry name" value="MAJOR FACILITATOR SUPERFAMILY (MFS) PROFILE DOMAIN-CONTAINING PROTEIN-RELATED"/>
    <property type="match status" value="1"/>
</dbReference>
<feature type="transmembrane region" description="Helical" evidence="7">
    <location>
        <begin position="295"/>
        <end position="317"/>
    </location>
</feature>
<dbReference type="OrthoDB" id="4454541at2759"/>
<comment type="similarity">
    <text evidence="6">Belongs to the major facilitator superfamily. Allantoate permease family.</text>
</comment>
<organism evidence="8 9">
    <name type="scientific">Pichia membranifaciens</name>
    <dbReference type="NCBI Taxonomy" id="4926"/>
    <lineage>
        <taxon>Eukaryota</taxon>
        <taxon>Fungi</taxon>
        <taxon>Dikarya</taxon>
        <taxon>Ascomycota</taxon>
        <taxon>Saccharomycotina</taxon>
        <taxon>Pichiomycetes</taxon>
        <taxon>Pichiales</taxon>
        <taxon>Pichiaceae</taxon>
        <taxon>Pichia</taxon>
    </lineage>
</organism>
<keyword evidence="5 7" id="KW-0472">Membrane</keyword>
<dbReference type="Pfam" id="PF07690">
    <property type="entry name" value="MFS_1"/>
    <property type="match status" value="1"/>
</dbReference>
<feature type="transmembrane region" description="Helical" evidence="7">
    <location>
        <begin position="103"/>
        <end position="125"/>
    </location>
</feature>
<reference evidence="8 9" key="1">
    <citation type="submission" date="2016-08" db="EMBL/GenBank/DDBJ databases">
        <title>Whole genome shotgun sequence of Pichia membranifaciens KS47-1.</title>
        <authorList>
            <person name="Konishi M."/>
            <person name="Ishida M."/>
            <person name="Arakawa T."/>
            <person name="Kato Y."/>
            <person name="Horiuchi J."/>
        </authorList>
    </citation>
    <scope>NUCLEOTIDE SEQUENCE [LARGE SCALE GENOMIC DNA]</scope>
    <source>
        <strain evidence="8 9">KS47-1</strain>
    </source>
</reference>
<feature type="transmembrane region" description="Helical" evidence="7">
    <location>
        <begin position="419"/>
        <end position="438"/>
    </location>
</feature>
<dbReference type="EMBL" id="BDGI01000001">
    <property type="protein sequence ID" value="GAV26636.1"/>
    <property type="molecule type" value="Genomic_DNA"/>
</dbReference>
<gene>
    <name evidence="8" type="ORF">PMKS-000090</name>
</gene>
<feature type="transmembrane region" description="Helical" evidence="7">
    <location>
        <begin position="163"/>
        <end position="183"/>
    </location>
</feature>
<comment type="subcellular location">
    <subcellularLocation>
        <location evidence="1">Membrane</location>
        <topology evidence="1">Multi-pass membrane protein</topology>
    </subcellularLocation>
</comment>
<keyword evidence="3 7" id="KW-0812">Transmembrane</keyword>
<dbReference type="SUPFAM" id="SSF103473">
    <property type="entry name" value="MFS general substrate transporter"/>
    <property type="match status" value="1"/>
</dbReference>
<evidence type="ECO:0000313" key="9">
    <source>
        <dbReference type="Proteomes" id="UP000186136"/>
    </source>
</evidence>
<feature type="transmembrane region" description="Helical" evidence="7">
    <location>
        <begin position="360"/>
        <end position="378"/>
    </location>
</feature>
<keyword evidence="9" id="KW-1185">Reference proteome</keyword>
<comment type="caution">
    <text evidence="8">The sequence shown here is derived from an EMBL/GenBank/DDBJ whole genome shotgun (WGS) entry which is preliminary data.</text>
</comment>
<dbReference type="PANTHER" id="PTHR43791">
    <property type="entry name" value="PERMEASE-RELATED"/>
    <property type="match status" value="1"/>
</dbReference>
<dbReference type="InterPro" id="IPR036259">
    <property type="entry name" value="MFS_trans_sf"/>
</dbReference>
<dbReference type="FunFam" id="1.20.1250.20:FF:000064">
    <property type="entry name" value="MFS allantoate transporter"/>
    <property type="match status" value="1"/>
</dbReference>
<evidence type="ECO:0000256" key="7">
    <source>
        <dbReference type="SAM" id="Phobius"/>
    </source>
</evidence>
<dbReference type="InterPro" id="IPR011701">
    <property type="entry name" value="MFS"/>
</dbReference>
<name>A0A1Q2YAQ9_9ASCO</name>
<protein>
    <recommendedName>
        <fullName evidence="10">Major facilitator superfamily (MFS) profile domain-containing protein</fullName>
    </recommendedName>
</protein>
<evidence type="ECO:0008006" key="10">
    <source>
        <dbReference type="Google" id="ProtNLM"/>
    </source>
</evidence>
<keyword evidence="2" id="KW-0813">Transport</keyword>
<feature type="transmembrane region" description="Helical" evidence="7">
    <location>
        <begin position="337"/>
        <end position="353"/>
    </location>
</feature>
<accession>A0A1Q2YAQ9</accession>
<dbReference type="GO" id="GO:0016020">
    <property type="term" value="C:membrane"/>
    <property type="evidence" value="ECO:0007669"/>
    <property type="project" value="UniProtKB-SubCell"/>
</dbReference>
<dbReference type="Proteomes" id="UP000186136">
    <property type="component" value="Unassembled WGS sequence"/>
</dbReference>
<dbReference type="GO" id="GO:0022857">
    <property type="term" value="F:transmembrane transporter activity"/>
    <property type="evidence" value="ECO:0007669"/>
    <property type="project" value="InterPro"/>
</dbReference>
<feature type="transmembrane region" description="Helical" evidence="7">
    <location>
        <begin position="450"/>
        <end position="468"/>
    </location>
</feature>
<sequence length="508" mass="57546">MISVSSSAKSTEKNISNEKGLLGIVSNEKGLLGISTNIDIVADEYDDITYTEEEERAVVKKIDRTILPLLCFVFFSQYLDKQSLSYCAVFGLKKDLHLTGNQYSWLTSGFYLAQLASQFVYIYLLSRFPIKLVTGISIIIWAAVCMCLAAPQSFAGMVTVRCFLGFFEGCVSPAFVMVTSNYYKKSEHGFRTAIWISMNAVAQILCTFLVYGIGKNTHLNLAVWRIAFIVCGCVTLVAGALFLAFVPFTLKNAWFFNERERQIAVKRLLNESDQGEKDLWDWSQARECVSDWGTWFSFLSGILITITCGPIIFSSLIINDMGYNVYKTLEYGSPSGGVQFLCIWIGVVLLYLFPKQRCVVISILILIPIVGNIMLLVMRERGGWGVIVGSWLGSCITSFYAILLSLNASNIRGNTKKSIVNNVFYIGYSVGCVIYPQWWNYSKDPTYKNGLIVDIAGWAFMIVLIYLYRFKCIHENKRRDNLTEEEIPQYPENMDLTDVQDLHHRYSY</sequence>